<feature type="domain" description="HTH cro/C1-type" evidence="2">
    <location>
        <begin position="3"/>
        <end position="56"/>
    </location>
</feature>
<dbReference type="InterPro" id="IPR010982">
    <property type="entry name" value="Lambda_DNA-bd_dom_sf"/>
</dbReference>
<dbReference type="RefSeq" id="WP_110198906.1">
    <property type="nucleotide sequence ID" value="NZ_QICH01000001.1"/>
</dbReference>
<dbReference type="SUPFAM" id="SSF47413">
    <property type="entry name" value="lambda repressor-like DNA-binding domains"/>
    <property type="match status" value="1"/>
</dbReference>
<accession>A0A318DBX8</accession>
<evidence type="ECO:0000259" key="2">
    <source>
        <dbReference type="PROSITE" id="PS50943"/>
    </source>
</evidence>
<proteinExistence type="predicted"/>
<sequence length="142" mass="16353">MIVKKLREKKQWSQEQLSILSGISVRTIQRIESGNRASLESLKSLAAVFETDIETLQKEIIVIDKSTEEWKAKPFWLRFNLVGIRKRSHLIFLEYAFAILGLVAWLGAIFFESSLQPFAPALFFSAYITACTIRKADQDKVW</sequence>
<dbReference type="AlphaFoldDB" id="A0A318DBX8"/>
<dbReference type="Proteomes" id="UP000247689">
    <property type="component" value="Unassembled WGS sequence"/>
</dbReference>
<keyword evidence="1" id="KW-0812">Transmembrane</keyword>
<dbReference type="CDD" id="cd00093">
    <property type="entry name" value="HTH_XRE"/>
    <property type="match status" value="1"/>
</dbReference>
<protein>
    <submittedName>
        <fullName evidence="3">Transcriptional regulator</fullName>
    </submittedName>
</protein>
<keyword evidence="4" id="KW-1185">Reference proteome</keyword>
<dbReference type="Pfam" id="PF01381">
    <property type="entry name" value="HTH_3"/>
    <property type="match status" value="1"/>
</dbReference>
<dbReference type="SMART" id="SM00530">
    <property type="entry name" value="HTH_XRE"/>
    <property type="match status" value="1"/>
</dbReference>
<dbReference type="Gene3D" id="1.10.260.40">
    <property type="entry name" value="lambda repressor-like DNA-binding domains"/>
    <property type="match status" value="1"/>
</dbReference>
<organism evidence="3 4">
    <name type="scientific">Kangiella spongicola</name>
    <dbReference type="NCBI Taxonomy" id="796379"/>
    <lineage>
        <taxon>Bacteria</taxon>
        <taxon>Pseudomonadati</taxon>
        <taxon>Pseudomonadota</taxon>
        <taxon>Gammaproteobacteria</taxon>
        <taxon>Kangiellales</taxon>
        <taxon>Kangiellaceae</taxon>
        <taxon>Kangiella</taxon>
    </lineage>
</organism>
<evidence type="ECO:0000313" key="4">
    <source>
        <dbReference type="Proteomes" id="UP000247689"/>
    </source>
</evidence>
<keyword evidence="1" id="KW-0472">Membrane</keyword>
<dbReference type="GO" id="GO:0003677">
    <property type="term" value="F:DNA binding"/>
    <property type="evidence" value="ECO:0007669"/>
    <property type="project" value="InterPro"/>
</dbReference>
<reference evidence="3 4" key="1">
    <citation type="submission" date="2018-05" db="EMBL/GenBank/DDBJ databases">
        <title>Kangiella spongicola genome sequence.</title>
        <authorList>
            <person name="Maclea K.S."/>
            <person name="Goen A.E."/>
            <person name="Kelley C."/>
            <person name="Underriner A."/>
            <person name="Silverwood T."/>
            <person name="Trachtenberg A.M."/>
        </authorList>
    </citation>
    <scope>NUCLEOTIDE SEQUENCE [LARGE SCALE GENOMIC DNA]</scope>
    <source>
        <strain evidence="3 4">ATCC BAA-2076</strain>
    </source>
</reference>
<name>A0A318DBX8_9GAMM</name>
<evidence type="ECO:0000313" key="3">
    <source>
        <dbReference type="EMBL" id="PXF63639.1"/>
    </source>
</evidence>
<comment type="caution">
    <text evidence="3">The sequence shown here is derived from an EMBL/GenBank/DDBJ whole genome shotgun (WGS) entry which is preliminary data.</text>
</comment>
<evidence type="ECO:0000256" key="1">
    <source>
        <dbReference type="SAM" id="Phobius"/>
    </source>
</evidence>
<dbReference type="InterPro" id="IPR001387">
    <property type="entry name" value="Cro/C1-type_HTH"/>
</dbReference>
<feature type="transmembrane region" description="Helical" evidence="1">
    <location>
        <begin position="90"/>
        <end position="111"/>
    </location>
</feature>
<gene>
    <name evidence="3" type="ORF">DL796_00335</name>
</gene>
<keyword evidence="1" id="KW-1133">Transmembrane helix</keyword>
<dbReference type="EMBL" id="QICH01000001">
    <property type="protein sequence ID" value="PXF63639.1"/>
    <property type="molecule type" value="Genomic_DNA"/>
</dbReference>
<dbReference type="PROSITE" id="PS50943">
    <property type="entry name" value="HTH_CROC1"/>
    <property type="match status" value="1"/>
</dbReference>
<dbReference type="OrthoDB" id="21915at2"/>